<feature type="compositionally biased region" description="Acidic residues" evidence="8">
    <location>
        <begin position="73"/>
        <end position="112"/>
    </location>
</feature>
<dbReference type="InterPro" id="IPR003000">
    <property type="entry name" value="Sirtuin"/>
</dbReference>
<comment type="caution">
    <text evidence="10">The sequence shown here is derived from an EMBL/GenBank/DDBJ whole genome shotgun (WGS) entry which is preliminary data.</text>
</comment>
<organism evidence="10 11">
    <name type="scientific">Monilinia fructigena</name>
    <dbReference type="NCBI Taxonomy" id="38457"/>
    <lineage>
        <taxon>Eukaryota</taxon>
        <taxon>Fungi</taxon>
        <taxon>Dikarya</taxon>
        <taxon>Ascomycota</taxon>
        <taxon>Pezizomycotina</taxon>
        <taxon>Leotiomycetes</taxon>
        <taxon>Helotiales</taxon>
        <taxon>Sclerotiniaceae</taxon>
        <taxon>Monilinia</taxon>
    </lineage>
</organism>
<evidence type="ECO:0000313" key="11">
    <source>
        <dbReference type="Proteomes" id="UP000249056"/>
    </source>
</evidence>
<protein>
    <recommendedName>
        <fullName evidence="9">Deacetylase sirtuin-type domain-containing protein</fullName>
    </recommendedName>
</protein>
<keyword evidence="5 7" id="KW-0862">Zinc</keyword>
<feature type="compositionally biased region" description="Basic residues" evidence="8">
    <location>
        <begin position="381"/>
        <end position="396"/>
    </location>
</feature>
<name>A0A395IZJ4_9HELO</name>
<feature type="domain" description="Deacetylase sirtuin-type" evidence="9">
    <location>
        <begin position="210"/>
        <end position="504"/>
    </location>
</feature>
<dbReference type="GO" id="GO:0046970">
    <property type="term" value="F:histone H4K16 deacetylase activity, NAD-dependent"/>
    <property type="evidence" value="ECO:0007669"/>
    <property type="project" value="TreeGrafter"/>
</dbReference>
<evidence type="ECO:0000256" key="2">
    <source>
        <dbReference type="ARBA" id="ARBA00006924"/>
    </source>
</evidence>
<feature type="binding site" evidence="7">
    <location>
        <position position="369"/>
    </location>
    <ligand>
        <name>Zn(2+)</name>
        <dbReference type="ChEBI" id="CHEBI:29105"/>
    </ligand>
</feature>
<dbReference type="SUPFAM" id="SSF52467">
    <property type="entry name" value="DHS-like NAD/FAD-binding domain"/>
    <property type="match status" value="1"/>
</dbReference>
<evidence type="ECO:0000256" key="4">
    <source>
        <dbReference type="ARBA" id="ARBA00022723"/>
    </source>
</evidence>
<dbReference type="AlphaFoldDB" id="A0A395IZJ4"/>
<keyword evidence="6" id="KW-0520">NAD</keyword>
<reference evidence="10 11" key="1">
    <citation type="submission" date="2018-06" db="EMBL/GenBank/DDBJ databases">
        <title>Genome Sequence of the Brown Rot Fungal Pathogen Monilinia fructigena.</title>
        <authorList>
            <person name="Landi L."/>
            <person name="De Miccolis Angelini R.M."/>
            <person name="Pollastro S."/>
            <person name="Abate D."/>
            <person name="Faretra F."/>
            <person name="Romanazzi G."/>
        </authorList>
    </citation>
    <scope>NUCLEOTIDE SEQUENCE [LARGE SCALE GENOMIC DNA]</scope>
    <source>
        <strain evidence="10 11">Mfrg269</strain>
    </source>
</reference>
<evidence type="ECO:0000259" key="9">
    <source>
        <dbReference type="PROSITE" id="PS50305"/>
    </source>
</evidence>
<dbReference type="GO" id="GO:0046872">
    <property type="term" value="F:metal ion binding"/>
    <property type="evidence" value="ECO:0007669"/>
    <property type="project" value="UniProtKB-KW"/>
</dbReference>
<dbReference type="Proteomes" id="UP000249056">
    <property type="component" value="Unassembled WGS sequence"/>
</dbReference>
<comment type="similarity">
    <text evidence="2">Belongs to the sirtuin family. Class I subfamily.</text>
</comment>
<dbReference type="InterPro" id="IPR026591">
    <property type="entry name" value="Sirtuin_cat_small_dom_sf"/>
</dbReference>
<keyword evidence="11" id="KW-1185">Reference proteome</keyword>
<evidence type="ECO:0000256" key="3">
    <source>
        <dbReference type="ARBA" id="ARBA00022679"/>
    </source>
</evidence>
<proteinExistence type="inferred from homology"/>
<evidence type="ECO:0000256" key="5">
    <source>
        <dbReference type="ARBA" id="ARBA00022833"/>
    </source>
</evidence>
<feature type="region of interest" description="Disordered" evidence="8">
    <location>
        <begin position="28"/>
        <end position="54"/>
    </location>
</feature>
<dbReference type="EMBL" id="QKRW01000017">
    <property type="protein sequence ID" value="RAL63759.1"/>
    <property type="molecule type" value="Genomic_DNA"/>
</dbReference>
<dbReference type="GO" id="GO:0070403">
    <property type="term" value="F:NAD+ binding"/>
    <property type="evidence" value="ECO:0007669"/>
    <property type="project" value="InterPro"/>
</dbReference>
<dbReference type="PANTHER" id="PTHR11085:SF9">
    <property type="entry name" value="NAD-DEPENDENT PROTEIN DEACETYLASE SIRTUIN-1"/>
    <property type="match status" value="1"/>
</dbReference>
<evidence type="ECO:0000313" key="10">
    <source>
        <dbReference type="EMBL" id="RAL63759.1"/>
    </source>
</evidence>
<feature type="compositionally biased region" description="Acidic residues" evidence="8">
    <location>
        <begin position="399"/>
        <end position="408"/>
    </location>
</feature>
<dbReference type="InterPro" id="IPR029035">
    <property type="entry name" value="DHS-like_NAD/FAD-binding_dom"/>
</dbReference>
<keyword evidence="4 7" id="KW-0479">Metal-binding</keyword>
<feature type="binding site" evidence="7">
    <location>
        <position position="345"/>
    </location>
    <ligand>
        <name>Zn(2+)</name>
        <dbReference type="ChEBI" id="CHEBI:29105"/>
    </ligand>
</feature>
<feature type="binding site" evidence="7">
    <location>
        <position position="348"/>
    </location>
    <ligand>
        <name>Zn(2+)</name>
        <dbReference type="ChEBI" id="CHEBI:29105"/>
    </ligand>
</feature>
<feature type="region of interest" description="Disordered" evidence="8">
    <location>
        <begin position="71"/>
        <end position="112"/>
    </location>
</feature>
<dbReference type="Gene3D" id="3.40.50.1220">
    <property type="entry name" value="TPP-binding domain"/>
    <property type="match status" value="1"/>
</dbReference>
<accession>A0A395IZJ4</accession>
<comment type="cofactor">
    <cofactor evidence="1">
        <name>Zn(2+)</name>
        <dbReference type="ChEBI" id="CHEBI:29105"/>
    </cofactor>
</comment>
<dbReference type="InterPro" id="IPR026590">
    <property type="entry name" value="Ssirtuin_cat_dom"/>
</dbReference>
<feature type="active site" description="Proton acceptor" evidence="7">
    <location>
        <position position="337"/>
    </location>
</feature>
<dbReference type="InterPro" id="IPR050134">
    <property type="entry name" value="NAD-dep_sirtuin_deacylases"/>
</dbReference>
<sequence>MSSTTLNSVDYVSKPSVSDIVDLLSHDENSSDIDDATTLNGGVFGDTSRGMSHHQNALPQEIDRALSANQSSLDDEDEDGNGNGNDEEEGEEEKDGDVDDDDDDDEDSDSDFESLFEDLLEGLTDETIYDNHSDSEKCTREEAIKYRSDLRRLGPRIFCESTVEAGAVTAKKLLTAFGIRPPEHLEGRPDEEYYSLLGYALRRELSRRWKLPQYNSVADAVELIKNAEKIMVLTGAGISTSLGIPDFRSANGLYSQLDSMGLTDPQDVFNIDVFREQPDLFFGVAKMIIPSIVRFSPTHKFICLLQNKGKLLTNYTQNIDNIEDLAGILPENIVHCHGSFATATCQKCGHNVKGEEIFQDIKDGNIPRCQKCATPRPTQNLKRKRPSNSNDKKRRRYSDEDDNEEDNIPEAGIMKPDITFFGEQLPSDFSERLRNRDKDQVDLVITIGTSLKVAPVSEVVAYLPSDVPQIQINRDPVGHLAFDIDLLGECDVVISALCKALGWDLEHEMIPKDQKIDISSVPGFPSRHIFRQRYPQTQ</sequence>
<gene>
    <name evidence="10" type="ORF">DID88_003405</name>
</gene>
<evidence type="ECO:0000256" key="1">
    <source>
        <dbReference type="ARBA" id="ARBA00001947"/>
    </source>
</evidence>
<dbReference type="Pfam" id="PF02146">
    <property type="entry name" value="SIR2"/>
    <property type="match status" value="1"/>
</dbReference>
<feature type="region of interest" description="Disordered" evidence="8">
    <location>
        <begin position="372"/>
        <end position="413"/>
    </location>
</feature>
<feature type="binding site" evidence="7">
    <location>
        <position position="372"/>
    </location>
    <ligand>
        <name>Zn(2+)</name>
        <dbReference type="ChEBI" id="CHEBI:29105"/>
    </ligand>
</feature>
<keyword evidence="3" id="KW-0808">Transferase</keyword>
<dbReference type="Gene3D" id="3.30.1600.10">
    <property type="entry name" value="SIR2/SIRT2 'Small Domain"/>
    <property type="match status" value="1"/>
</dbReference>
<dbReference type="PROSITE" id="PS50305">
    <property type="entry name" value="SIRTUIN"/>
    <property type="match status" value="1"/>
</dbReference>
<dbReference type="PANTHER" id="PTHR11085">
    <property type="entry name" value="NAD-DEPENDENT PROTEIN DEACYLASE SIRTUIN-5, MITOCHONDRIAL-RELATED"/>
    <property type="match status" value="1"/>
</dbReference>
<dbReference type="GO" id="GO:0005634">
    <property type="term" value="C:nucleus"/>
    <property type="evidence" value="ECO:0007669"/>
    <property type="project" value="TreeGrafter"/>
</dbReference>
<dbReference type="OrthoDB" id="420264at2759"/>
<evidence type="ECO:0000256" key="6">
    <source>
        <dbReference type="ARBA" id="ARBA00023027"/>
    </source>
</evidence>
<evidence type="ECO:0000256" key="8">
    <source>
        <dbReference type="SAM" id="MobiDB-lite"/>
    </source>
</evidence>
<evidence type="ECO:0000256" key="7">
    <source>
        <dbReference type="PROSITE-ProRule" id="PRU00236"/>
    </source>
</evidence>